<organism evidence="1">
    <name type="scientific">Vibrio parahaemolyticus</name>
    <dbReference type="NCBI Taxonomy" id="670"/>
    <lineage>
        <taxon>Bacteria</taxon>
        <taxon>Pseudomonadati</taxon>
        <taxon>Pseudomonadota</taxon>
        <taxon>Gammaproteobacteria</taxon>
        <taxon>Vibrionales</taxon>
        <taxon>Vibrionaceae</taxon>
        <taxon>Vibrio</taxon>
    </lineage>
</organism>
<evidence type="ECO:0000313" key="2">
    <source>
        <dbReference type="EMBL" id="QHH08823.1"/>
    </source>
</evidence>
<reference evidence="1" key="3">
    <citation type="submission" date="2019-12" db="EMBL/GenBank/DDBJ databases">
        <authorList>
            <consortium name="NCBI Pathogen Detection Project"/>
        </authorList>
    </citation>
    <scope>NUCLEOTIDE SEQUENCE</scope>
    <source>
        <strain evidence="1">1930</strain>
    </source>
</reference>
<accession>A0A7Z2MQV0</accession>
<dbReference type="Proteomes" id="UP000464718">
    <property type="component" value="Chromosome i"/>
</dbReference>
<dbReference type="AlphaFoldDB" id="A0A7Z2MQV0"/>
<dbReference type="EMBL" id="CP034298">
    <property type="protein sequence ID" value="QHH08823.1"/>
    <property type="molecule type" value="Genomic_DNA"/>
</dbReference>
<dbReference type="Proteomes" id="UP000856022">
    <property type="component" value="Unassembled WGS sequence"/>
</dbReference>
<gene>
    <name evidence="2" type="ORF">EHC69_05395</name>
    <name evidence="1" type="ORF">I7278_20280</name>
</gene>
<reference evidence="2 3" key="2">
    <citation type="submission" date="2018-12" db="EMBL/GenBank/DDBJ databases">
        <title>Genomic insights into the evolutionary origins and pathogenicity of five Vibrio parahaemolyticus strains isolated from the shrimp with acute hepatopancreatic necrosis disease (AHPND).</title>
        <authorList>
            <person name="Yang Q."/>
            <person name="Dong X."/>
            <person name="Xie G."/>
            <person name="Fu S."/>
            <person name="Zou P."/>
            <person name="Sun J."/>
            <person name="Wang Y."/>
            <person name="Huang J."/>
        </authorList>
    </citation>
    <scope>NUCLEOTIDE SEQUENCE [LARGE SCALE GENOMIC DNA]</scope>
    <source>
        <strain evidence="2 3">20160303005-1</strain>
    </source>
</reference>
<evidence type="ECO:0000313" key="3">
    <source>
        <dbReference type="Proteomes" id="UP000464718"/>
    </source>
</evidence>
<protein>
    <submittedName>
        <fullName evidence="1">Uncharacterized protein</fullName>
    </submittedName>
</protein>
<proteinExistence type="predicted"/>
<sequence>MLFFYLSHFVFCWIIPAHIFSRLKVRILCSFYGFLTDELCGTNTLL</sequence>
<reference evidence="1" key="1">
    <citation type="journal article" date="2018" name="Genome Biol.">
        <title>SKESA: strategic k-mer extension for scrupulous assemblies.</title>
        <authorList>
            <person name="Souvorov A."/>
            <person name="Agarwala R."/>
            <person name="Lipman D.J."/>
        </authorList>
    </citation>
    <scope>NUCLEOTIDE SEQUENCE</scope>
    <source>
        <strain evidence="1">1930</strain>
    </source>
</reference>
<evidence type="ECO:0000313" key="1">
    <source>
        <dbReference type="EMBL" id="HAS6679136.1"/>
    </source>
</evidence>
<name>A0A7Z2MQV0_VIBPH</name>
<dbReference type="EMBL" id="DACQKT010000012">
    <property type="protein sequence ID" value="HAS6679136.1"/>
    <property type="molecule type" value="Genomic_DNA"/>
</dbReference>